<feature type="repeat" description="PPR" evidence="2">
    <location>
        <begin position="68"/>
        <end position="102"/>
    </location>
</feature>
<dbReference type="InterPro" id="IPR002885">
    <property type="entry name" value="PPR_rpt"/>
</dbReference>
<evidence type="ECO:0000256" key="1">
    <source>
        <dbReference type="ARBA" id="ARBA00022737"/>
    </source>
</evidence>
<organism evidence="3 4">
    <name type="scientific">Datura stramonium</name>
    <name type="common">Jimsonweed</name>
    <name type="synonym">Common thornapple</name>
    <dbReference type="NCBI Taxonomy" id="4076"/>
    <lineage>
        <taxon>Eukaryota</taxon>
        <taxon>Viridiplantae</taxon>
        <taxon>Streptophyta</taxon>
        <taxon>Embryophyta</taxon>
        <taxon>Tracheophyta</taxon>
        <taxon>Spermatophyta</taxon>
        <taxon>Magnoliopsida</taxon>
        <taxon>eudicotyledons</taxon>
        <taxon>Gunneridae</taxon>
        <taxon>Pentapetalae</taxon>
        <taxon>asterids</taxon>
        <taxon>lamiids</taxon>
        <taxon>Solanales</taxon>
        <taxon>Solanaceae</taxon>
        <taxon>Solanoideae</taxon>
        <taxon>Datureae</taxon>
        <taxon>Datura</taxon>
    </lineage>
</organism>
<accession>A0ABS8TPS3</accession>
<dbReference type="PROSITE" id="PS51375">
    <property type="entry name" value="PPR"/>
    <property type="match status" value="1"/>
</dbReference>
<proteinExistence type="predicted"/>
<dbReference type="NCBIfam" id="TIGR00756">
    <property type="entry name" value="PPR"/>
    <property type="match status" value="2"/>
</dbReference>
<dbReference type="InterPro" id="IPR011990">
    <property type="entry name" value="TPR-like_helical_dom_sf"/>
</dbReference>
<evidence type="ECO:0000313" key="3">
    <source>
        <dbReference type="EMBL" id="MCD7473577.1"/>
    </source>
</evidence>
<dbReference type="Proteomes" id="UP000823775">
    <property type="component" value="Unassembled WGS sequence"/>
</dbReference>
<dbReference type="PANTHER" id="PTHR47926">
    <property type="entry name" value="PENTATRICOPEPTIDE REPEAT-CONTAINING PROTEIN"/>
    <property type="match status" value="1"/>
</dbReference>
<protein>
    <submittedName>
        <fullName evidence="3">Pentatricopeptide repeat-containing protein</fullName>
    </submittedName>
</protein>
<comment type="caution">
    <text evidence="3">The sequence shown here is derived from an EMBL/GenBank/DDBJ whole genome shotgun (WGS) entry which is preliminary data.</text>
</comment>
<name>A0ABS8TPS3_DATST</name>
<feature type="non-terminal residue" evidence="3">
    <location>
        <position position="1"/>
    </location>
</feature>
<evidence type="ECO:0000313" key="4">
    <source>
        <dbReference type="Proteomes" id="UP000823775"/>
    </source>
</evidence>
<dbReference type="Pfam" id="PF01535">
    <property type="entry name" value="PPR"/>
    <property type="match status" value="2"/>
</dbReference>
<evidence type="ECO:0000256" key="2">
    <source>
        <dbReference type="PROSITE-ProRule" id="PRU00708"/>
    </source>
</evidence>
<reference evidence="3 4" key="1">
    <citation type="journal article" date="2021" name="BMC Genomics">
        <title>Datura genome reveals duplications of psychoactive alkaloid biosynthetic genes and high mutation rate following tissue culture.</title>
        <authorList>
            <person name="Rajewski A."/>
            <person name="Carter-House D."/>
            <person name="Stajich J."/>
            <person name="Litt A."/>
        </authorList>
    </citation>
    <scope>NUCLEOTIDE SEQUENCE [LARGE SCALE GENOMIC DNA]</scope>
    <source>
        <strain evidence="3">AR-01</strain>
    </source>
</reference>
<dbReference type="EMBL" id="JACEIK010001993">
    <property type="protein sequence ID" value="MCD7473577.1"/>
    <property type="molecule type" value="Genomic_DNA"/>
</dbReference>
<dbReference type="Gene3D" id="1.25.40.10">
    <property type="entry name" value="Tetratricopeptide repeat domain"/>
    <property type="match status" value="1"/>
</dbReference>
<gene>
    <name evidence="3" type="primary">DYW7</name>
    <name evidence="3" type="ORF">HAX54_015518</name>
</gene>
<keyword evidence="1" id="KW-0677">Repeat</keyword>
<keyword evidence="4" id="KW-1185">Reference proteome</keyword>
<dbReference type="InterPro" id="IPR046960">
    <property type="entry name" value="PPR_At4g14850-like_plant"/>
</dbReference>
<sequence length="140" mass="15605">TFAVPATLCVAHARLHTDMCCAEFGACENCSSNRRLSSFIETKLLGMYSKCGSLQEAYEMFDQMRRRDLFAWSAMIGACSRDSRWSEVMELFNMMMGEGVVPDDFLFPKILQACANCGDVETGMLIHSIAIRCGMSSEIV</sequence>